<comment type="caution">
    <text evidence="1">The sequence shown here is derived from an EMBL/GenBank/DDBJ whole genome shotgun (WGS) entry which is preliminary data.</text>
</comment>
<dbReference type="CDD" id="cd00093">
    <property type="entry name" value="HTH_XRE"/>
    <property type="match status" value="1"/>
</dbReference>
<dbReference type="RefSeq" id="WP_146743813.1">
    <property type="nucleotide sequence ID" value="NZ_PHQP01000006.1"/>
</dbReference>
<accession>A0A364VDV6</accession>
<gene>
    <name evidence="1" type="ORF">CWC39_01475</name>
</gene>
<dbReference type="GO" id="GO:0020037">
    <property type="term" value="F:heme binding"/>
    <property type="evidence" value="ECO:0007669"/>
    <property type="project" value="InterPro"/>
</dbReference>
<proteinExistence type="predicted"/>
<dbReference type="OrthoDB" id="4551696at2"/>
<name>A0A364VDV6_9CORY</name>
<dbReference type="InterPro" id="IPR002226">
    <property type="entry name" value="Catalase_haem_BS"/>
</dbReference>
<evidence type="ECO:0000313" key="2">
    <source>
        <dbReference type="Proteomes" id="UP000251047"/>
    </source>
</evidence>
<dbReference type="EMBL" id="PHQP01000006">
    <property type="protein sequence ID" value="RAV34746.1"/>
    <property type="molecule type" value="Genomic_DNA"/>
</dbReference>
<reference evidence="1 2" key="1">
    <citation type="journal article" date="2018" name="Syst. Appl. Microbiol.">
        <title>Corynebacterium heidelbergense sp. nov., isolated from the preen glands of Egyptian geese (Alopochen aegyptiacus).</title>
        <authorList>
            <person name="Braun M.S."/>
            <person name="Wang E."/>
            <person name="Zimmermann S."/>
            <person name="Wink M."/>
        </authorList>
    </citation>
    <scope>NUCLEOTIDE SEQUENCE [LARGE SCALE GENOMIC DNA]</scope>
    <source>
        <strain evidence="1 2">DSM 104638</strain>
    </source>
</reference>
<dbReference type="AlphaFoldDB" id="A0A364VDV6"/>
<protein>
    <submittedName>
        <fullName evidence="1">Uncharacterized protein</fullName>
    </submittedName>
</protein>
<dbReference type="Proteomes" id="UP000251047">
    <property type="component" value="Unassembled WGS sequence"/>
</dbReference>
<sequence>MTTCVRPNCTNKGRESYRGLCHKHARATGVVTPTVDHSTAAAHIHRLKALGWRYSQIADAAGVSPDTLTNYATGRYRSGRRSVIARILAIPLAPPAITPTGVARRLQGLMALGWRSDELADALGVTRTTIYSLTRGVSPHPKSPTMAPRIAEFAEEHGYTYRREPTIFTRARAWVPIAAWDEIDNPAANPAPSELPDRVPFTYHTLAALQLMCDELGEVTTICRLGTTRNQLTRWLNPNRKQHRIDTRVAQRLFAYADAHAAKKGPQHVARASA</sequence>
<dbReference type="InterPro" id="IPR010982">
    <property type="entry name" value="Lambda_DNA-bd_dom_sf"/>
</dbReference>
<dbReference type="InterPro" id="IPR001387">
    <property type="entry name" value="Cro/C1-type_HTH"/>
</dbReference>
<dbReference type="Gene3D" id="1.10.260.40">
    <property type="entry name" value="lambda repressor-like DNA-binding domains"/>
    <property type="match status" value="1"/>
</dbReference>
<evidence type="ECO:0000313" key="1">
    <source>
        <dbReference type="EMBL" id="RAV34746.1"/>
    </source>
</evidence>
<dbReference type="PROSITE" id="PS00437">
    <property type="entry name" value="CATALASE_1"/>
    <property type="match status" value="1"/>
</dbReference>
<dbReference type="GO" id="GO:0003677">
    <property type="term" value="F:DNA binding"/>
    <property type="evidence" value="ECO:0007669"/>
    <property type="project" value="InterPro"/>
</dbReference>
<organism evidence="1 2">
    <name type="scientific">Corynebacterium heidelbergense</name>
    <dbReference type="NCBI Taxonomy" id="2055947"/>
    <lineage>
        <taxon>Bacteria</taxon>
        <taxon>Bacillati</taxon>
        <taxon>Actinomycetota</taxon>
        <taxon>Actinomycetes</taxon>
        <taxon>Mycobacteriales</taxon>
        <taxon>Corynebacteriaceae</taxon>
        <taxon>Corynebacterium</taxon>
    </lineage>
</organism>